<dbReference type="EMBL" id="UYJE01001687">
    <property type="protein sequence ID" value="VDI04217.1"/>
    <property type="molecule type" value="Genomic_DNA"/>
</dbReference>
<feature type="transmembrane region" description="Helical" evidence="1">
    <location>
        <begin position="54"/>
        <end position="79"/>
    </location>
</feature>
<proteinExistence type="predicted"/>
<evidence type="ECO:0000313" key="3">
    <source>
        <dbReference type="Proteomes" id="UP000596742"/>
    </source>
</evidence>
<feature type="non-terminal residue" evidence="2">
    <location>
        <position position="108"/>
    </location>
</feature>
<protein>
    <submittedName>
        <fullName evidence="2">Uncharacterized protein</fullName>
    </submittedName>
</protein>
<dbReference type="AlphaFoldDB" id="A0A8B6CFF9"/>
<keyword evidence="1" id="KW-0812">Transmembrane</keyword>
<comment type="caution">
    <text evidence="2">The sequence shown here is derived from an EMBL/GenBank/DDBJ whole genome shotgun (WGS) entry which is preliminary data.</text>
</comment>
<dbReference type="Proteomes" id="UP000596742">
    <property type="component" value="Unassembled WGS sequence"/>
</dbReference>
<evidence type="ECO:0000256" key="1">
    <source>
        <dbReference type="SAM" id="Phobius"/>
    </source>
</evidence>
<keyword evidence="3" id="KW-1185">Reference proteome</keyword>
<reference evidence="2" key="1">
    <citation type="submission" date="2018-11" db="EMBL/GenBank/DDBJ databases">
        <authorList>
            <person name="Alioto T."/>
            <person name="Alioto T."/>
        </authorList>
    </citation>
    <scope>NUCLEOTIDE SEQUENCE</scope>
</reference>
<accession>A0A8B6CFF9</accession>
<evidence type="ECO:0000313" key="2">
    <source>
        <dbReference type="EMBL" id="VDI04217.1"/>
    </source>
</evidence>
<organism evidence="2 3">
    <name type="scientific">Mytilus galloprovincialis</name>
    <name type="common">Mediterranean mussel</name>
    <dbReference type="NCBI Taxonomy" id="29158"/>
    <lineage>
        <taxon>Eukaryota</taxon>
        <taxon>Metazoa</taxon>
        <taxon>Spiralia</taxon>
        <taxon>Lophotrochozoa</taxon>
        <taxon>Mollusca</taxon>
        <taxon>Bivalvia</taxon>
        <taxon>Autobranchia</taxon>
        <taxon>Pteriomorphia</taxon>
        <taxon>Mytilida</taxon>
        <taxon>Mytiloidea</taxon>
        <taxon>Mytilidae</taxon>
        <taxon>Mytilinae</taxon>
        <taxon>Mytilus</taxon>
    </lineage>
</organism>
<keyword evidence="1" id="KW-0472">Membrane</keyword>
<sequence length="108" mass="11139">MRCNGSWIKHAILIVCGYVLIPSRTANQIQKRHLCCAGSINSDNAAASNEPNSMAIGAIVATGVLCGIGAVLCIGGLVFACKKCVSAAHVASCPSYADVVSRLYSQAI</sequence>
<gene>
    <name evidence="2" type="ORF">MGAL_10B077357</name>
</gene>
<name>A0A8B6CFF9_MYTGA</name>
<keyword evidence="1" id="KW-1133">Transmembrane helix</keyword>